<sequence>MTTRYFPAVYVGVFVLTVLVFGASNNPTTLKHASTPRPTPESWEYTTTWFAYDAINHFMCCAHTTRLMRVCLCYHVPYEEQRLMHDREKSIEIEERILRLYVDGHHAPMSDLEFYSKLAYEMCIGHGRYRNTTLLRVYE</sequence>
<dbReference type="EnsemblMetazoa" id="G17396.2">
    <property type="protein sequence ID" value="G17396.2:cds"/>
    <property type="gene ID" value="G17396"/>
</dbReference>
<dbReference type="AlphaFoldDB" id="A0A8W8J5Z2"/>
<keyword evidence="1" id="KW-0472">Membrane</keyword>
<feature type="transmembrane region" description="Helical" evidence="1">
    <location>
        <begin position="6"/>
        <end position="24"/>
    </location>
</feature>
<protein>
    <submittedName>
        <fullName evidence="2">Uncharacterized protein</fullName>
    </submittedName>
</protein>
<evidence type="ECO:0000313" key="3">
    <source>
        <dbReference type="Proteomes" id="UP000005408"/>
    </source>
</evidence>
<keyword evidence="1" id="KW-1133">Transmembrane helix</keyword>
<dbReference type="Proteomes" id="UP000005408">
    <property type="component" value="Unassembled WGS sequence"/>
</dbReference>
<reference evidence="2" key="1">
    <citation type="submission" date="2022-08" db="UniProtKB">
        <authorList>
            <consortium name="EnsemblMetazoa"/>
        </authorList>
    </citation>
    <scope>IDENTIFICATION</scope>
    <source>
        <strain evidence="2">05x7-T-G4-1.051#20</strain>
    </source>
</reference>
<evidence type="ECO:0000256" key="1">
    <source>
        <dbReference type="SAM" id="Phobius"/>
    </source>
</evidence>
<dbReference type="OrthoDB" id="6146364at2759"/>
<organism evidence="2 3">
    <name type="scientific">Magallana gigas</name>
    <name type="common">Pacific oyster</name>
    <name type="synonym">Crassostrea gigas</name>
    <dbReference type="NCBI Taxonomy" id="29159"/>
    <lineage>
        <taxon>Eukaryota</taxon>
        <taxon>Metazoa</taxon>
        <taxon>Spiralia</taxon>
        <taxon>Lophotrochozoa</taxon>
        <taxon>Mollusca</taxon>
        <taxon>Bivalvia</taxon>
        <taxon>Autobranchia</taxon>
        <taxon>Pteriomorphia</taxon>
        <taxon>Ostreida</taxon>
        <taxon>Ostreoidea</taxon>
        <taxon>Ostreidae</taxon>
        <taxon>Magallana</taxon>
    </lineage>
</organism>
<accession>A0A8W8J5Z2</accession>
<keyword evidence="3" id="KW-1185">Reference proteome</keyword>
<name>A0A8W8J5Z2_MAGGI</name>
<keyword evidence="1" id="KW-0812">Transmembrane</keyword>
<evidence type="ECO:0000313" key="2">
    <source>
        <dbReference type="EnsemblMetazoa" id="G17396.2:cds"/>
    </source>
</evidence>
<proteinExistence type="predicted"/>